<gene>
    <name evidence="1" type="ORF">RR46_11509</name>
</gene>
<dbReference type="Proteomes" id="UP000053268">
    <property type="component" value="Unassembled WGS sequence"/>
</dbReference>
<evidence type="ECO:0000313" key="2">
    <source>
        <dbReference type="Proteomes" id="UP000053268"/>
    </source>
</evidence>
<keyword evidence="2" id="KW-1185">Reference proteome</keyword>
<organism evidence="1 2">
    <name type="scientific">Papilio xuthus</name>
    <name type="common">Asian swallowtail butterfly</name>
    <dbReference type="NCBI Taxonomy" id="66420"/>
    <lineage>
        <taxon>Eukaryota</taxon>
        <taxon>Metazoa</taxon>
        <taxon>Ecdysozoa</taxon>
        <taxon>Arthropoda</taxon>
        <taxon>Hexapoda</taxon>
        <taxon>Insecta</taxon>
        <taxon>Pterygota</taxon>
        <taxon>Neoptera</taxon>
        <taxon>Endopterygota</taxon>
        <taxon>Lepidoptera</taxon>
        <taxon>Glossata</taxon>
        <taxon>Ditrysia</taxon>
        <taxon>Papilionoidea</taxon>
        <taxon>Papilionidae</taxon>
        <taxon>Papilioninae</taxon>
        <taxon>Papilio</taxon>
    </lineage>
</organism>
<proteinExistence type="predicted"/>
<name>A0A194PQS1_PAPXU</name>
<protein>
    <submittedName>
        <fullName evidence="1">Uncharacterized protein</fullName>
    </submittedName>
</protein>
<evidence type="ECO:0000313" key="1">
    <source>
        <dbReference type="EMBL" id="KPI95796.1"/>
    </source>
</evidence>
<reference evidence="1 2" key="1">
    <citation type="journal article" date="2015" name="Nat. Commun.">
        <title>Outbred genome sequencing and CRISPR/Cas9 gene editing in butterflies.</title>
        <authorList>
            <person name="Li X."/>
            <person name="Fan D."/>
            <person name="Zhang W."/>
            <person name="Liu G."/>
            <person name="Zhang L."/>
            <person name="Zhao L."/>
            <person name="Fang X."/>
            <person name="Chen L."/>
            <person name="Dong Y."/>
            <person name="Chen Y."/>
            <person name="Ding Y."/>
            <person name="Zhao R."/>
            <person name="Feng M."/>
            <person name="Zhu Y."/>
            <person name="Feng Y."/>
            <person name="Jiang X."/>
            <person name="Zhu D."/>
            <person name="Xiang H."/>
            <person name="Feng X."/>
            <person name="Li S."/>
            <person name="Wang J."/>
            <person name="Zhang G."/>
            <person name="Kronforst M.R."/>
            <person name="Wang W."/>
        </authorList>
    </citation>
    <scope>NUCLEOTIDE SEQUENCE [LARGE SCALE GENOMIC DNA]</scope>
    <source>
        <strain evidence="1">Ya'a_city_454_Px</strain>
        <tissue evidence="1">Whole body</tissue>
    </source>
</reference>
<sequence length="63" mass="6510">MWALALPTCGETTHFRAWHVHLGSQLGTDCCARAASAASATDPFTTGPCSAASDLEPLYATNG</sequence>
<dbReference type="AlphaFoldDB" id="A0A194PQS1"/>
<accession>A0A194PQS1</accession>
<dbReference type="EMBL" id="KQ459595">
    <property type="protein sequence ID" value="KPI95796.1"/>
    <property type="molecule type" value="Genomic_DNA"/>
</dbReference>